<dbReference type="AlphaFoldDB" id="A0A383V569"/>
<feature type="domain" description="Oxidoreductase-like" evidence="2">
    <location>
        <begin position="45"/>
        <end position="86"/>
    </location>
</feature>
<protein>
    <recommendedName>
        <fullName evidence="2">Oxidoreductase-like domain-containing protein</fullName>
    </recommendedName>
</protein>
<dbReference type="EMBL" id="FNXT01000045">
    <property type="protein sequence ID" value="SZX60080.1"/>
    <property type="molecule type" value="Genomic_DNA"/>
</dbReference>
<dbReference type="STRING" id="3088.A0A383V569"/>
<evidence type="ECO:0000313" key="4">
    <source>
        <dbReference type="Proteomes" id="UP000256970"/>
    </source>
</evidence>
<keyword evidence="1" id="KW-0175">Coiled coil</keyword>
<dbReference type="Pfam" id="PF09791">
    <property type="entry name" value="Oxidored-like"/>
    <property type="match status" value="1"/>
</dbReference>
<name>A0A383V569_TETOB</name>
<evidence type="ECO:0000259" key="2">
    <source>
        <dbReference type="Pfam" id="PF09791"/>
    </source>
</evidence>
<proteinExistence type="predicted"/>
<evidence type="ECO:0000256" key="1">
    <source>
        <dbReference type="SAM" id="Coils"/>
    </source>
</evidence>
<dbReference type="InterPro" id="IPR019180">
    <property type="entry name" value="Oxidoreductase-like_N"/>
</dbReference>
<feature type="coiled-coil region" evidence="1">
    <location>
        <begin position="106"/>
        <end position="133"/>
    </location>
</feature>
<dbReference type="InterPro" id="IPR039251">
    <property type="entry name" value="OXLD1"/>
</dbReference>
<dbReference type="PANTHER" id="PTHR21193:SF3">
    <property type="entry name" value="OXIDOREDUCTASE-LIKE DOMAIN-CONTAINING PROTEIN 1"/>
    <property type="match status" value="1"/>
</dbReference>
<sequence length="134" mass="14916">MHHCLSACLGRLRWHVYSKTSNLEVAPRRHLATAASSISSNSSGGSAAPVCPTEPGPEDCCQSGCEHCVWEVYNQELKRYMQYMQQQGLPAQQAAAGKKASKQQLAAASLDAFEQLERQLQQQQEQQQQQQQQQ</sequence>
<keyword evidence="4" id="KW-1185">Reference proteome</keyword>
<accession>A0A383V569</accession>
<reference evidence="3 4" key="1">
    <citation type="submission" date="2016-10" db="EMBL/GenBank/DDBJ databases">
        <authorList>
            <person name="Cai Z."/>
        </authorList>
    </citation>
    <scope>NUCLEOTIDE SEQUENCE [LARGE SCALE GENOMIC DNA]</scope>
</reference>
<evidence type="ECO:0000313" key="3">
    <source>
        <dbReference type="EMBL" id="SZX60080.1"/>
    </source>
</evidence>
<organism evidence="3 4">
    <name type="scientific">Tetradesmus obliquus</name>
    <name type="common">Green alga</name>
    <name type="synonym">Acutodesmus obliquus</name>
    <dbReference type="NCBI Taxonomy" id="3088"/>
    <lineage>
        <taxon>Eukaryota</taxon>
        <taxon>Viridiplantae</taxon>
        <taxon>Chlorophyta</taxon>
        <taxon>core chlorophytes</taxon>
        <taxon>Chlorophyceae</taxon>
        <taxon>CS clade</taxon>
        <taxon>Sphaeropleales</taxon>
        <taxon>Scenedesmaceae</taxon>
        <taxon>Tetradesmus</taxon>
    </lineage>
</organism>
<dbReference type="Proteomes" id="UP000256970">
    <property type="component" value="Unassembled WGS sequence"/>
</dbReference>
<dbReference type="GO" id="GO:0005739">
    <property type="term" value="C:mitochondrion"/>
    <property type="evidence" value="ECO:0007669"/>
    <property type="project" value="TreeGrafter"/>
</dbReference>
<gene>
    <name evidence="3" type="ORF">BQ4739_LOCUS661</name>
</gene>
<dbReference type="PANTHER" id="PTHR21193">
    <property type="entry name" value="OXIDOREDUCTASE-LIKE DOMAIN-CONTAINING PROTEIN 1"/>
    <property type="match status" value="1"/>
</dbReference>